<evidence type="ECO:0000313" key="1">
    <source>
        <dbReference type="EMBL" id="MBB6077708.1"/>
    </source>
</evidence>
<dbReference type="EMBL" id="JACHGV010000005">
    <property type="protein sequence ID" value="MBB6077708.1"/>
    <property type="molecule type" value="Genomic_DNA"/>
</dbReference>
<comment type="caution">
    <text evidence="1">The sequence shown here is derived from an EMBL/GenBank/DDBJ whole genome shotgun (WGS) entry which is preliminary data.</text>
</comment>
<sequence>MHTQAFAVVTLPAKGTYVIELPKPTRDAPEEGEPNA</sequence>
<dbReference type="Proteomes" id="UP000591537">
    <property type="component" value="Unassembled WGS sequence"/>
</dbReference>
<protein>
    <submittedName>
        <fullName evidence="1">Uncharacterized protein</fullName>
    </submittedName>
</protein>
<gene>
    <name evidence="1" type="ORF">HNR57_003634</name>
</gene>
<name>A0A7W9TBQ9_9ACTN</name>
<proteinExistence type="predicted"/>
<organism evidence="1 2">
    <name type="scientific">Streptomyces paradoxus</name>
    <dbReference type="NCBI Taxonomy" id="66375"/>
    <lineage>
        <taxon>Bacteria</taxon>
        <taxon>Bacillati</taxon>
        <taxon>Actinomycetota</taxon>
        <taxon>Actinomycetes</taxon>
        <taxon>Kitasatosporales</taxon>
        <taxon>Streptomycetaceae</taxon>
        <taxon>Streptomyces</taxon>
    </lineage>
</organism>
<keyword evidence="2" id="KW-1185">Reference proteome</keyword>
<accession>A0A7W9TBQ9</accession>
<dbReference type="AlphaFoldDB" id="A0A7W9TBQ9"/>
<evidence type="ECO:0000313" key="2">
    <source>
        <dbReference type="Proteomes" id="UP000591537"/>
    </source>
</evidence>
<reference evidence="1 2" key="1">
    <citation type="submission" date="2020-08" db="EMBL/GenBank/DDBJ databases">
        <title>Genomic Encyclopedia of Type Strains, Phase IV (KMG-IV): sequencing the most valuable type-strain genomes for metagenomic binning, comparative biology and taxonomic classification.</title>
        <authorList>
            <person name="Goeker M."/>
        </authorList>
    </citation>
    <scope>NUCLEOTIDE SEQUENCE [LARGE SCALE GENOMIC DNA]</scope>
    <source>
        <strain evidence="1 2">DSM 43350</strain>
    </source>
</reference>